<sequence>MRGDLDETLARMARREEALRRANDPVGGRNARPGAERHDPVPGPPTERDEPAGSGLATVGGPDPVQAVVEAVSRVVAAHPGVAVSLRVEHAGQAYPVRVGWSDRGVTVGTENEAVPPPVWPMPARTEPAWTNAPEGAAPDPAARLAEMIRRDPSLLRDDGGPR</sequence>
<dbReference type="RefSeq" id="WP_091444759.1">
    <property type="nucleotide sequence ID" value="NZ_BMMJ01000007.1"/>
</dbReference>
<evidence type="ECO:0000313" key="2">
    <source>
        <dbReference type="EMBL" id="SCL64353.1"/>
    </source>
</evidence>
<proteinExistence type="predicted"/>
<name>A0A1C6VDC3_9ACTN</name>
<dbReference type="Proteomes" id="UP000198937">
    <property type="component" value="Unassembled WGS sequence"/>
</dbReference>
<gene>
    <name evidence="2" type="ORF">GA0070617_5450</name>
</gene>
<accession>A0A1C6VDC3</accession>
<evidence type="ECO:0000313" key="3">
    <source>
        <dbReference type="Proteomes" id="UP000198937"/>
    </source>
</evidence>
<reference evidence="3" key="1">
    <citation type="submission" date="2016-06" db="EMBL/GenBank/DDBJ databases">
        <authorList>
            <person name="Varghese N."/>
            <person name="Submissions Spin"/>
        </authorList>
    </citation>
    <scope>NUCLEOTIDE SEQUENCE [LARGE SCALE GENOMIC DNA]</scope>
    <source>
        <strain evidence="3">DSM 45577</strain>
    </source>
</reference>
<dbReference type="OrthoDB" id="3388115at2"/>
<keyword evidence="3" id="KW-1185">Reference proteome</keyword>
<feature type="compositionally biased region" description="Basic and acidic residues" evidence="1">
    <location>
        <begin position="34"/>
        <end position="51"/>
    </location>
</feature>
<dbReference type="STRING" id="683228.GA0070617_5450"/>
<protein>
    <submittedName>
        <fullName evidence="2">Uncharacterized protein</fullName>
    </submittedName>
</protein>
<dbReference type="EMBL" id="FMIA01000002">
    <property type="protein sequence ID" value="SCL64353.1"/>
    <property type="molecule type" value="Genomic_DNA"/>
</dbReference>
<feature type="compositionally biased region" description="Basic and acidic residues" evidence="1">
    <location>
        <begin position="1"/>
        <end position="23"/>
    </location>
</feature>
<organism evidence="2 3">
    <name type="scientific">Micromonospora yangpuensis</name>
    <dbReference type="NCBI Taxonomy" id="683228"/>
    <lineage>
        <taxon>Bacteria</taxon>
        <taxon>Bacillati</taxon>
        <taxon>Actinomycetota</taxon>
        <taxon>Actinomycetes</taxon>
        <taxon>Micromonosporales</taxon>
        <taxon>Micromonosporaceae</taxon>
        <taxon>Micromonospora</taxon>
    </lineage>
</organism>
<feature type="region of interest" description="Disordered" evidence="1">
    <location>
        <begin position="1"/>
        <end position="62"/>
    </location>
</feature>
<evidence type="ECO:0000256" key="1">
    <source>
        <dbReference type="SAM" id="MobiDB-lite"/>
    </source>
</evidence>
<feature type="region of interest" description="Disordered" evidence="1">
    <location>
        <begin position="109"/>
        <end position="140"/>
    </location>
</feature>
<dbReference type="AlphaFoldDB" id="A0A1C6VDC3"/>